<keyword evidence="2" id="KW-0418">Kinase</keyword>
<dbReference type="eggNOG" id="ENOG502QQPF">
    <property type="taxonomic scope" value="Eukaryota"/>
</dbReference>
<evidence type="ECO:0000259" key="14">
    <source>
        <dbReference type="PROSITE" id="PS50026"/>
    </source>
</evidence>
<dbReference type="PROSITE" id="PS50011">
    <property type="entry name" value="PROTEIN_KINASE_DOM"/>
    <property type="match status" value="1"/>
</dbReference>
<reference evidence="15" key="1">
    <citation type="submission" date="2015-04" db="UniProtKB">
        <authorList>
            <consortium name="EnsemblPlants"/>
        </authorList>
    </citation>
    <scope>IDENTIFICATION</scope>
</reference>
<proteinExistence type="predicted"/>
<evidence type="ECO:0000256" key="11">
    <source>
        <dbReference type="SAM" id="MobiDB-lite"/>
    </source>
</evidence>
<dbReference type="SUPFAM" id="SSF57196">
    <property type="entry name" value="EGF/Laminin"/>
    <property type="match status" value="1"/>
</dbReference>
<keyword evidence="4" id="KW-0808">Transferase</keyword>
<keyword evidence="12" id="KW-0812">Transmembrane</keyword>
<dbReference type="InterPro" id="IPR001881">
    <property type="entry name" value="EGF-like_Ca-bd_dom"/>
</dbReference>
<dbReference type="PANTHER" id="PTHR27005">
    <property type="entry name" value="WALL-ASSOCIATED RECEPTOR KINASE-LIKE 21"/>
    <property type="match status" value="1"/>
</dbReference>
<sequence>MPDGGAPGAGQAGGVGGDEGAGDQSPYGPELQEVGGLRLPRAVAVLELLSLTLTARLMAKMMLYLLLLPSLLLTCIFASYVHSMESSTSKCSNIPIPYPFGILGGNPAPAQGFEITCASSGPMVRINNIMFGILNISLLDGFVSILASATSQQCKRNSSFSLEGTNFTFSDTRNKFTALGCDMVAMLLNGSSGYSGGCASFCSTKSNIIDGMCSGVACCQAPVPKGLKKLELEFTNITGQLSRPKEVNNTPTCGEAFIVEQNSYVFSSVDLSNTNRNNPQYRPVVLEWSIDGGYCEEANLSMSYACKENSYCYNSSNGIGYRCNCSLGFQGNPYLQGPDGCQDIDECTVKRPCTHKCINTKGSFYCMCPAGMRGDGLKEGSGCNGIGTLLIGIGKFLKPCITALPFTGLALLLLLLVLIFWTHWLVKKRKLAKRRQRYFMQNGGMLLKQKMFSQGAPLRIFTSSELEKATNSFSDDNIIGRGILSNQMVVAIKKAQRVDQNQMEQFINELVILSQVNHKNVVQLLGCCLETELPLLVYEFITNGALFSHLQNTSVLISWEDRLRIAVETASALAYLHLATKEPIIHRDVKSSNILLDENFTAKVSDFGASRPIPHNQTHVTTLVQGTLGYMDPEYFQTSQLTEKSDVYSFGVVLIELLTRQKPISDGRTDDVRNLACHFSMLFYQNQLLEIVDSQVAEEAGTKHVKTVAQLALRCLRSRGEERPRMIEVAIELEALRRLMKQHLVLQTEEDPLLGESGQHADVNIEASSEFEP</sequence>
<feature type="transmembrane region" description="Helical" evidence="12">
    <location>
        <begin position="403"/>
        <end position="426"/>
    </location>
</feature>
<dbReference type="Pfam" id="PF13947">
    <property type="entry name" value="GUB_WAK_bind"/>
    <property type="match status" value="1"/>
</dbReference>
<dbReference type="SMART" id="SM00220">
    <property type="entry name" value="S_TKc"/>
    <property type="match status" value="1"/>
</dbReference>
<evidence type="ECO:0000313" key="15">
    <source>
        <dbReference type="EnsemblPlants" id="OMERI04G19810.1"/>
    </source>
</evidence>
<dbReference type="InterPro" id="IPR049883">
    <property type="entry name" value="NOTCH1_EGF-like"/>
</dbReference>
<dbReference type="InterPro" id="IPR018097">
    <property type="entry name" value="EGF_Ca-bd_CS"/>
</dbReference>
<evidence type="ECO:0000256" key="2">
    <source>
        <dbReference type="ARBA" id="ARBA00022527"/>
    </source>
</evidence>
<dbReference type="InterPro" id="IPR000742">
    <property type="entry name" value="EGF"/>
</dbReference>
<evidence type="ECO:0000313" key="16">
    <source>
        <dbReference type="Proteomes" id="UP000008021"/>
    </source>
</evidence>
<evidence type="ECO:0000256" key="7">
    <source>
        <dbReference type="ARBA" id="ARBA00022840"/>
    </source>
</evidence>
<dbReference type="GO" id="GO:0005524">
    <property type="term" value="F:ATP binding"/>
    <property type="evidence" value="ECO:0007669"/>
    <property type="project" value="UniProtKB-KW"/>
</dbReference>
<keyword evidence="6" id="KW-0547">Nucleotide-binding</keyword>
<keyword evidence="5" id="KW-0732">Signal</keyword>
<evidence type="ECO:0000256" key="6">
    <source>
        <dbReference type="ARBA" id="ARBA00022741"/>
    </source>
</evidence>
<feature type="transmembrane region" description="Helical" evidence="12">
    <location>
        <begin position="61"/>
        <end position="81"/>
    </location>
</feature>
<keyword evidence="9" id="KW-0325">Glycoprotein</keyword>
<dbReference type="PROSITE" id="PS00010">
    <property type="entry name" value="ASX_HYDROXYL"/>
    <property type="match status" value="1"/>
</dbReference>
<dbReference type="InterPro" id="IPR045274">
    <property type="entry name" value="WAK-like"/>
</dbReference>
<dbReference type="InterPro" id="IPR000152">
    <property type="entry name" value="EGF-type_Asp/Asn_hydroxyl_site"/>
</dbReference>
<dbReference type="FunFam" id="2.10.25.10:FF:000786">
    <property type="entry name" value="WAK53a-OsWAK receptor-like protein kinase"/>
    <property type="match status" value="1"/>
</dbReference>
<evidence type="ECO:0000256" key="10">
    <source>
        <dbReference type="PROSITE-ProRule" id="PRU00076"/>
    </source>
</evidence>
<keyword evidence="2" id="KW-0723">Serine/threonine-protein kinase</keyword>
<dbReference type="GO" id="GO:0005509">
    <property type="term" value="F:calcium ion binding"/>
    <property type="evidence" value="ECO:0007669"/>
    <property type="project" value="InterPro"/>
</dbReference>
<keyword evidence="3 10" id="KW-0245">EGF-like domain</keyword>
<feature type="region of interest" description="Disordered" evidence="11">
    <location>
        <begin position="1"/>
        <end position="30"/>
    </location>
</feature>
<keyword evidence="8 10" id="KW-1015">Disulfide bond</keyword>
<dbReference type="CDD" id="cd00054">
    <property type="entry name" value="EGF_CA"/>
    <property type="match status" value="1"/>
</dbReference>
<dbReference type="InterPro" id="IPR011009">
    <property type="entry name" value="Kinase-like_dom_sf"/>
</dbReference>
<dbReference type="GO" id="GO:0004674">
    <property type="term" value="F:protein serine/threonine kinase activity"/>
    <property type="evidence" value="ECO:0007669"/>
    <property type="project" value="UniProtKB-KW"/>
</dbReference>
<evidence type="ECO:0000259" key="13">
    <source>
        <dbReference type="PROSITE" id="PS50011"/>
    </source>
</evidence>
<dbReference type="Pfam" id="PF07714">
    <property type="entry name" value="PK_Tyr_Ser-Thr"/>
    <property type="match status" value="1"/>
</dbReference>
<dbReference type="GO" id="GO:0005886">
    <property type="term" value="C:plasma membrane"/>
    <property type="evidence" value="ECO:0007669"/>
    <property type="project" value="TreeGrafter"/>
</dbReference>
<dbReference type="Gene3D" id="3.30.200.20">
    <property type="entry name" value="Phosphorylase Kinase, domain 1"/>
    <property type="match status" value="1"/>
</dbReference>
<dbReference type="Gene3D" id="1.10.510.10">
    <property type="entry name" value="Transferase(Phosphotransferase) domain 1"/>
    <property type="match status" value="1"/>
</dbReference>
<dbReference type="AlphaFoldDB" id="A0A0E0DHV6"/>
<dbReference type="InterPro" id="IPR001245">
    <property type="entry name" value="Ser-Thr/Tyr_kinase_cat_dom"/>
</dbReference>
<dbReference type="PROSITE" id="PS00108">
    <property type="entry name" value="PROTEIN_KINASE_ST"/>
    <property type="match status" value="1"/>
</dbReference>
<dbReference type="STRING" id="40149.A0A0E0DHV6"/>
<comment type="subcellular location">
    <subcellularLocation>
        <location evidence="1">Membrane</location>
        <topology evidence="1">Single-pass type I membrane protein</topology>
    </subcellularLocation>
</comment>
<keyword evidence="12" id="KW-0472">Membrane</keyword>
<dbReference type="PANTHER" id="PTHR27005:SF518">
    <property type="entry name" value="OS04G0599000 PROTEIN"/>
    <property type="match status" value="1"/>
</dbReference>
<dbReference type="HOGENOM" id="CLU_000288_43_5_1"/>
<feature type="compositionally biased region" description="Gly residues" evidence="11">
    <location>
        <begin position="1"/>
        <end position="19"/>
    </location>
</feature>
<feature type="domain" description="Protein kinase" evidence="13">
    <location>
        <begin position="446"/>
        <end position="746"/>
    </location>
</feature>
<dbReference type="Pfam" id="PF07645">
    <property type="entry name" value="EGF_CA"/>
    <property type="match status" value="1"/>
</dbReference>
<dbReference type="InterPro" id="IPR025287">
    <property type="entry name" value="WAK_GUB"/>
</dbReference>
<keyword evidence="16" id="KW-1185">Reference proteome</keyword>
<organism evidence="15">
    <name type="scientific">Oryza meridionalis</name>
    <dbReference type="NCBI Taxonomy" id="40149"/>
    <lineage>
        <taxon>Eukaryota</taxon>
        <taxon>Viridiplantae</taxon>
        <taxon>Streptophyta</taxon>
        <taxon>Embryophyta</taxon>
        <taxon>Tracheophyta</taxon>
        <taxon>Spermatophyta</taxon>
        <taxon>Magnoliopsida</taxon>
        <taxon>Liliopsida</taxon>
        <taxon>Poales</taxon>
        <taxon>Poaceae</taxon>
        <taxon>BOP clade</taxon>
        <taxon>Oryzoideae</taxon>
        <taxon>Oryzeae</taxon>
        <taxon>Oryzinae</taxon>
        <taxon>Oryza</taxon>
    </lineage>
</organism>
<dbReference type="FunFam" id="3.30.200.20:FF:001380">
    <property type="entry name" value="Protein kinase superfamily protein"/>
    <property type="match status" value="1"/>
</dbReference>
<dbReference type="CDD" id="cd14066">
    <property type="entry name" value="STKc_IRAK"/>
    <property type="match status" value="1"/>
</dbReference>
<dbReference type="SMART" id="SM00179">
    <property type="entry name" value="EGF_CA"/>
    <property type="match status" value="1"/>
</dbReference>
<evidence type="ECO:0000256" key="1">
    <source>
        <dbReference type="ARBA" id="ARBA00004479"/>
    </source>
</evidence>
<dbReference type="PROSITE" id="PS01187">
    <property type="entry name" value="EGF_CA"/>
    <property type="match status" value="1"/>
</dbReference>
<dbReference type="Gramene" id="OMERI04G19810.1">
    <property type="protein sequence ID" value="OMERI04G19810.1"/>
    <property type="gene ID" value="OMERI04G19810"/>
</dbReference>
<evidence type="ECO:0000256" key="12">
    <source>
        <dbReference type="SAM" id="Phobius"/>
    </source>
</evidence>
<dbReference type="GO" id="GO:0030247">
    <property type="term" value="F:polysaccharide binding"/>
    <property type="evidence" value="ECO:0007669"/>
    <property type="project" value="InterPro"/>
</dbReference>
<dbReference type="GO" id="GO:0007166">
    <property type="term" value="P:cell surface receptor signaling pathway"/>
    <property type="evidence" value="ECO:0007669"/>
    <property type="project" value="InterPro"/>
</dbReference>
<evidence type="ECO:0008006" key="17">
    <source>
        <dbReference type="Google" id="ProtNLM"/>
    </source>
</evidence>
<dbReference type="Gene3D" id="2.10.25.10">
    <property type="entry name" value="Laminin"/>
    <property type="match status" value="2"/>
</dbReference>
<keyword evidence="12" id="KW-1133">Transmembrane helix</keyword>
<reference evidence="15" key="2">
    <citation type="submission" date="2018-05" db="EMBL/GenBank/DDBJ databases">
        <title>OmerRS3 (Oryza meridionalis Reference Sequence Version 3).</title>
        <authorList>
            <person name="Zhang J."/>
            <person name="Kudrna D."/>
            <person name="Lee S."/>
            <person name="Talag J."/>
            <person name="Welchert J."/>
            <person name="Wing R.A."/>
        </authorList>
    </citation>
    <scope>NUCLEOTIDE SEQUENCE [LARGE SCALE GENOMIC DNA]</scope>
    <source>
        <strain evidence="15">cv. OR44</strain>
    </source>
</reference>
<dbReference type="PROSITE" id="PS50026">
    <property type="entry name" value="EGF_3"/>
    <property type="match status" value="1"/>
</dbReference>
<comment type="caution">
    <text evidence="10">Lacks conserved residue(s) required for the propagation of feature annotation.</text>
</comment>
<dbReference type="FunFam" id="1.10.510.10:FF:000084">
    <property type="entry name" value="Wall-associated receptor kinase 2"/>
    <property type="match status" value="1"/>
</dbReference>
<evidence type="ECO:0000256" key="9">
    <source>
        <dbReference type="ARBA" id="ARBA00023180"/>
    </source>
</evidence>
<evidence type="ECO:0000256" key="5">
    <source>
        <dbReference type="ARBA" id="ARBA00022729"/>
    </source>
</evidence>
<evidence type="ECO:0000256" key="4">
    <source>
        <dbReference type="ARBA" id="ARBA00022679"/>
    </source>
</evidence>
<dbReference type="InterPro" id="IPR000719">
    <property type="entry name" value="Prot_kinase_dom"/>
</dbReference>
<dbReference type="SMART" id="SM00181">
    <property type="entry name" value="EGF"/>
    <property type="match status" value="2"/>
</dbReference>
<dbReference type="InterPro" id="IPR008271">
    <property type="entry name" value="Ser/Thr_kinase_AS"/>
</dbReference>
<feature type="disulfide bond" evidence="10">
    <location>
        <begin position="347"/>
        <end position="357"/>
    </location>
</feature>
<accession>A0A0E0DHV6</accession>
<dbReference type="EnsemblPlants" id="OMERI04G19810.1">
    <property type="protein sequence ID" value="OMERI04G19810.1"/>
    <property type="gene ID" value="OMERI04G19810"/>
</dbReference>
<feature type="domain" description="EGF-like" evidence="14">
    <location>
        <begin position="343"/>
        <end position="375"/>
    </location>
</feature>
<dbReference type="SUPFAM" id="SSF56112">
    <property type="entry name" value="Protein kinase-like (PK-like)"/>
    <property type="match status" value="1"/>
</dbReference>
<keyword evidence="7" id="KW-0067">ATP-binding</keyword>
<dbReference type="Proteomes" id="UP000008021">
    <property type="component" value="Chromosome 4"/>
</dbReference>
<protein>
    <recommendedName>
        <fullName evidence="17">Protein kinase domain-containing protein</fullName>
    </recommendedName>
</protein>
<evidence type="ECO:0000256" key="8">
    <source>
        <dbReference type="ARBA" id="ARBA00023157"/>
    </source>
</evidence>
<evidence type="ECO:0000256" key="3">
    <source>
        <dbReference type="ARBA" id="ARBA00022536"/>
    </source>
</evidence>
<name>A0A0E0DHV6_9ORYZ</name>